<dbReference type="InterPro" id="IPR014043">
    <property type="entry name" value="Acyl_transferase_dom"/>
</dbReference>
<feature type="domain" description="Carrier" evidence="9">
    <location>
        <begin position="3327"/>
        <end position="3402"/>
    </location>
</feature>
<dbReference type="InterPro" id="IPR016039">
    <property type="entry name" value="Thiolase-like"/>
</dbReference>
<dbReference type="InterPro" id="IPR014031">
    <property type="entry name" value="Ketoacyl_synth_C"/>
</dbReference>
<keyword evidence="5" id="KW-0045">Antibiotic biosynthesis</keyword>
<dbReference type="InterPro" id="IPR041618">
    <property type="entry name" value="PKS_DE"/>
</dbReference>
<dbReference type="InterPro" id="IPR036736">
    <property type="entry name" value="ACP-like_sf"/>
</dbReference>
<dbReference type="InterPro" id="IPR016036">
    <property type="entry name" value="Malonyl_transacylase_ACP-bd"/>
</dbReference>
<evidence type="ECO:0000256" key="7">
    <source>
        <dbReference type="ARBA" id="ARBA00023315"/>
    </source>
</evidence>
<keyword evidence="2" id="KW-0596">Phosphopantetheine</keyword>
<proteinExistence type="predicted"/>
<evidence type="ECO:0000256" key="8">
    <source>
        <dbReference type="PROSITE-ProRule" id="PRU01363"/>
    </source>
</evidence>
<dbReference type="InterPro" id="IPR020841">
    <property type="entry name" value="PKS_Beta-ketoAc_synthase_dom"/>
</dbReference>
<evidence type="ECO:0000259" key="9">
    <source>
        <dbReference type="PROSITE" id="PS50075"/>
    </source>
</evidence>
<dbReference type="InterPro" id="IPR032821">
    <property type="entry name" value="PKS_assoc"/>
</dbReference>
<dbReference type="InterPro" id="IPR049900">
    <property type="entry name" value="PKS_mFAS_DH"/>
</dbReference>
<accession>A0ABT0ZN30</accession>
<dbReference type="SMART" id="SM01294">
    <property type="entry name" value="PKS_PP_betabranch"/>
    <property type="match status" value="3"/>
</dbReference>
<dbReference type="Pfam" id="PF00698">
    <property type="entry name" value="Acyl_transf_1"/>
    <property type="match status" value="2"/>
</dbReference>
<dbReference type="Gene3D" id="3.40.366.10">
    <property type="entry name" value="Malonyl-Coenzyme A Acyl Carrier Protein, domain 2"/>
    <property type="match status" value="2"/>
</dbReference>
<sequence length="3482" mass="364255">MSREVLRVQAFPSLRRGWEEPQSLLSTLGELAVRGVPVDWAAVYAPWEPRRIQLPTYAFQRERYWLDSAPEAAERADEPVPRRQLAETSGPGRRRLVLDLVRAQAAHVAGAQAVDPEVTFHDLGLNSLGGVELLDRVNSLTGLALSPSVLFEHPTPARLAAHVLGQLDPGTGPGTNAAATSVPDAPAVLAAQDDELIAIVAMSCRLPGGVTSPEELWELVAAGTDAIGPFPADRGWDLDGLYHPDPDHEGTSYARSGGFLYDAGEFDPALFGITPREALAMDPQQRLLLETSWEVFERAGIDASTLRGRPVGVFIGATPQEYGPRLHQAHHGLEGHILTGTTGSVASGRIAYTFGFEGPAITVDTACSSSLVALHLAAQSLRQGECTIALAGGVTVLAGPGMFLEFSRQRGLAPDGRCKPFGAAANGTAWAEGAGVLLLERLSDARRNGHQVLAVVRGSAVNQDGASNGLTAPNGASQRRVIEQALASARLTAAEVDAVEAHGTGTKLGDPIEAEALLATYGRGRDTDRPLWLGSLKSNIGHAQAAAGVAGVIKTVLAMRHGTLPRTLHVDEPSPHVDWSAGAVRLLTESVAWPARDRARRAAVSSFGISGTNAHVILEQATAPEPAVAPEPAAALPVVPWVLSARTATAVRAQAERLADAVAAADADPADVGYSLATGRQALDHRAVAIGATREELLAALTDGPVTGRAVPDPAVAFVFPGQGAQWVGMATDLLATFPVFAGRMADCADALRRFVDWSLPDALSDADLLERVDVVQPVLWAVMVSLAEVWRSYGVEPDAVAGHSQGEIAAACVAGALSLEDGARVVALRSRALLALSGLGGMVAVPRPPHEIDLDGLSVAAVNGPRSTVVSGTPEALHALLARDERARRIPVDYASHSPQVEEIRDRLLADLAPVAPRAAEVPFHSTVTGGPLDTRLLDADYWYRNLRRQVLFEPAVRGLLDAGTSCFIEVSPHPVLAPGIQETIDAAEAGAVALGTLRRDTTGPSRLLTSVAEAFVHGLPVRWDAAFAGSGARQVDLPTYPFERERYWVAPADGAADATRFGLDPVDHPLLDAAVDLADNGSAVFSGRLSVRSQPWLADHEVGGVSLLAGTAFLDLALWAAARTGNGRVADLAIEEPLPLPADGGVAVRLVVGPSEDSTGSSFTLSARPDGESAWTRHAFATLTAAEPADAELPWPAELADLADVEDVDLTGAYQRLADGGFGYGPAFQGLRRLRRRGDELFAEVSVPEAAGFGLHPALLDAALHALELRSLADGGAGLLPFSWSGVRLHRTGATSLRVVLSPAGPTTTALTAYDDTGALVLSADALVMRPATPAQGDALFRVQWAPLAGSAALRGRWAVLGAEHAELPAYPDLAALVAAPELPEVVFAPCPDATTDTAEAADAAHATAGRVLTLLRDWLADDRLSAVRLVVVTRDAVSTGPQDAVAGLAAAPVWGLVRSAQAENPGRIVLLDADSPAPAALGTSAVAAALAADEPQLAIRADRVLVPRLVRFRPAEPATPSGPALRTDGTVLVTGAPGALGNTIARHLVVRHGVRHLLLASRSGERADGAAALVAELTGLGAHVTLAACDIADRDALAALLATVPEHRPLTGVVHAAGVLDDGTIPTLTTERLDNVLRPKVDAAWHLHQLTAGLDAFVLFSSVMGVLGNAGQGNYAGANTFLDALAAHRAHQGLPAVSLAWGLWAAPSGLTGHLGQLTRSATGVVALDTDQALALFDAAWQAQEPTPVPARLDTAAWRAPTAVEPVPALLRDLVSGPRRHDPARPAEPAADRLAALSETDRIDALTSLVRRHAAAVVGHESPDAIDLDRTFSDIGFDSLTSLGLRNRLAQATGLRLPAALLFDHPTPAALVAHLDTALRGTACAADPPQADTTPADEPIAIIGMACRFPGGVRSPEDLWELLLRGGDAISELPADRGWDLDTLYDPDPDRAGHSYARAGGFLYDAADFDPEFFGISPREALSVDPQQRLLLETSWEAVERAGIDPTTLRHSRTGVFTGLMYNDYAARFQRSPEEFEAHLGNGSAASVASGRISYTLGLEGPAVSVDTACSSSLVALHLAAQSLRQGECSLALAGGVTVMSTPKLFVEFSRQRGLAPDGRSKAFAATADGMGAAEGAGMLLVERLSDARRNGHPVLAVVRGTATNQDGASNGLTAPNGPAQQRVIRAALAAAGLTPGDVDAVEAHGTGTALGDPIEAEALLATYGQERERPLWLGSVKSNIGHTQAAAGVAGVIKMVLALGAETLPKTLHAEEPTPHVDWSAGTVRLLTEATAWSANGRPLRAGVSSFGISGTNAHVVIEQAPTQPDTAPAAPEPAELPPPWVLSARTSRALRERAAALSGARDMSPADIGYSLVATRSRFDHRAVVLASTPDARDRALTALAHGETAPGLVQGVADTERKAVFVFPGQGAQWLGMGAALLDESAEFRAEIKACERAMAPYTDWSLTDLLRGRATAPSLDRVDVVQPALFAMMAGLVRLWRAYDVRPAAVVGHSQGEIAAAYAAGALSLDDAVRVVTLRSRALVALSGSGGMASVPLPVDEVRARIGDLDGGISVAAVNGPASVVISGAPAALDEFVARCVADGVRARRIPVDYASHSPQVEAITDELLAALRPITPRSAKIPFHSTVEGRPVDTATLDAEYWVRNLRRTVRFADTVAGLAAAGSGTFVEVSPHPVLTVPVQDVLGGDGVVVGSLRRDDGGLQRFLTSVAEAYVRGIPVEWAGAFAGRDRRIVPLPTYPFQRQRYWLDAPAPAAPATEDAVLWAAVDDHDPEALAALLTEGGGTGHDRTELDAALSVLSAWRGTRRARQETDGWRYRIVWRPVEARPGRLSGDWLVVHSERQAQDPWVAGVTAALTRAGANADPVAVPPGDLDGQALAARAAHAAGVLCLLPLDERAHADFTAVPNGYAQTIALIQALGGAEDPAPLWCLTRGAVSTSASDPLTSPAQALAWGLGRIAGIEHPDLWGGLIDLPPTVDDRAQERLAAALTAGTGEDQLAVRGSGLLVRRLHRTEPASSGRRATAWRPSGTVLVTGGTGALGGQLAEWLAGQGAEHLLLVSRSGPAAPEAAELRDRIRALGTEVTIAACDIADGDALAHLLGTIPADQPLRAVFHTAALLDDASLDSLTTDQVDRVLRVKVDGARHLHELTGDLDAFVLFSSLGGTLGLPGQSNYAPGNAYLDALSQQRRAAGLPATSVAWGAWAGGGMAQGTVSSVLRRHGLPEMDPERALAALHQALGTEEPTPVIADIDWDRFHTAFTALRPSPLLREIPDVERFLPAAGGDTRADEDPLLARLATTSGAQRARLLLDLVCTHVAAVLGYDHPGAVLPDRTFQLSGFDSVLGVELRNRLGAATGLTLPATAVFDHPTPAALAAHLGERLPTAEETVPSGPTAFGTGSLAARLERLAEVPVDEAERDDVRRQLRLLLEKWTDSDRVARSSLGDSSDEELFDLIDNDLGVS</sequence>
<dbReference type="CDD" id="cd00833">
    <property type="entry name" value="PKS"/>
    <property type="match status" value="2"/>
</dbReference>
<dbReference type="InterPro" id="IPR013968">
    <property type="entry name" value="PKS_KR"/>
</dbReference>
<dbReference type="Pfam" id="PF14765">
    <property type="entry name" value="PS-DH"/>
    <property type="match status" value="1"/>
</dbReference>
<dbReference type="PANTHER" id="PTHR43775:SF51">
    <property type="entry name" value="INACTIVE PHENOLPHTHIOCEROL SYNTHESIS POLYKETIDE SYNTHASE TYPE I PKS1-RELATED"/>
    <property type="match status" value="1"/>
</dbReference>
<comment type="caution">
    <text evidence="12">The sequence shown here is derived from an EMBL/GenBank/DDBJ whole genome shotgun (WGS) entry which is preliminary data.</text>
</comment>
<dbReference type="SMART" id="SM00823">
    <property type="entry name" value="PKS_PP"/>
    <property type="match status" value="3"/>
</dbReference>
<dbReference type="InterPro" id="IPR050091">
    <property type="entry name" value="PKS_NRPS_Biosynth_Enz"/>
</dbReference>
<dbReference type="InterPro" id="IPR036291">
    <property type="entry name" value="NAD(P)-bd_dom_sf"/>
</dbReference>
<dbReference type="PROSITE" id="PS50075">
    <property type="entry name" value="CARRIER"/>
    <property type="match status" value="3"/>
</dbReference>
<dbReference type="Gene3D" id="3.40.47.10">
    <property type="match status" value="2"/>
</dbReference>
<evidence type="ECO:0000259" key="11">
    <source>
        <dbReference type="PROSITE" id="PS52019"/>
    </source>
</evidence>
<feature type="domain" description="Carrier" evidence="9">
    <location>
        <begin position="92"/>
        <end position="167"/>
    </location>
</feature>
<evidence type="ECO:0000256" key="6">
    <source>
        <dbReference type="ARBA" id="ARBA00023268"/>
    </source>
</evidence>
<evidence type="ECO:0000256" key="4">
    <source>
        <dbReference type="ARBA" id="ARBA00022679"/>
    </source>
</evidence>
<evidence type="ECO:0000313" key="12">
    <source>
        <dbReference type="EMBL" id="MCN9244922.1"/>
    </source>
</evidence>
<dbReference type="InterPro" id="IPR009081">
    <property type="entry name" value="PP-bd_ACP"/>
</dbReference>
<dbReference type="Gene3D" id="3.10.129.110">
    <property type="entry name" value="Polyketide synthase dehydratase"/>
    <property type="match status" value="1"/>
</dbReference>
<dbReference type="Gene3D" id="1.10.1200.10">
    <property type="entry name" value="ACP-like"/>
    <property type="match status" value="3"/>
</dbReference>
<dbReference type="InterPro" id="IPR055123">
    <property type="entry name" value="SpnB-like_Rossmann"/>
</dbReference>
<dbReference type="InterPro" id="IPR016035">
    <property type="entry name" value="Acyl_Trfase/lysoPLipase"/>
</dbReference>
<dbReference type="SMART" id="SM00826">
    <property type="entry name" value="PKS_DH"/>
    <property type="match status" value="1"/>
</dbReference>
<feature type="region of interest" description="C-terminal hotdog fold" evidence="8">
    <location>
        <begin position="1206"/>
        <end position="1340"/>
    </location>
</feature>
<dbReference type="SMART" id="SM00827">
    <property type="entry name" value="PKS_AT"/>
    <property type="match status" value="2"/>
</dbReference>
<dbReference type="Proteomes" id="UP001523219">
    <property type="component" value="Unassembled WGS sequence"/>
</dbReference>
<dbReference type="InterPro" id="IPR006162">
    <property type="entry name" value="Ppantetheine_attach_site"/>
</dbReference>
<dbReference type="CDD" id="cd08956">
    <property type="entry name" value="KR_3_FAS_SDR_x"/>
    <property type="match status" value="1"/>
</dbReference>
<keyword evidence="7" id="KW-0012">Acyltransferase</keyword>
<evidence type="ECO:0000313" key="13">
    <source>
        <dbReference type="Proteomes" id="UP001523219"/>
    </source>
</evidence>
<dbReference type="InterPro" id="IPR057326">
    <property type="entry name" value="KR_dom"/>
</dbReference>
<dbReference type="PROSITE" id="PS00012">
    <property type="entry name" value="PHOSPHOPANTETHEINE"/>
    <property type="match status" value="3"/>
</dbReference>
<dbReference type="InterPro" id="IPR020806">
    <property type="entry name" value="PKS_PP-bd"/>
</dbReference>
<evidence type="ECO:0000259" key="10">
    <source>
        <dbReference type="PROSITE" id="PS52004"/>
    </source>
</evidence>
<dbReference type="PROSITE" id="PS52004">
    <property type="entry name" value="KS3_2"/>
    <property type="match status" value="2"/>
</dbReference>
<dbReference type="SUPFAM" id="SSF52151">
    <property type="entry name" value="FabD/lysophospholipase-like"/>
    <property type="match status" value="2"/>
</dbReference>
<reference evidence="12 13" key="1">
    <citation type="submission" date="2022-05" db="EMBL/GenBank/DDBJ databases">
        <title>Streptomyces sp. nov. RY43-2 isolated from soil of a peat swamp forest.</title>
        <authorList>
            <person name="Kanchanasin P."/>
            <person name="Tanasupawat S."/>
            <person name="Phongsopitanun W."/>
        </authorList>
    </citation>
    <scope>NUCLEOTIDE SEQUENCE [LARGE SCALE GENOMIC DNA]</scope>
    <source>
        <strain evidence="12 13">RY43-2</strain>
    </source>
</reference>
<feature type="region of interest" description="N-terminal hotdog fold" evidence="8">
    <location>
        <begin position="1070"/>
        <end position="1192"/>
    </location>
</feature>
<dbReference type="PROSITE" id="PS52019">
    <property type="entry name" value="PKS_MFAS_DH"/>
    <property type="match status" value="1"/>
</dbReference>
<feature type="domain" description="Carrier" evidence="9">
    <location>
        <begin position="1806"/>
        <end position="1881"/>
    </location>
</feature>
<dbReference type="PANTHER" id="PTHR43775">
    <property type="entry name" value="FATTY ACID SYNTHASE"/>
    <property type="match status" value="1"/>
</dbReference>
<dbReference type="InterPro" id="IPR018201">
    <property type="entry name" value="Ketoacyl_synth_AS"/>
</dbReference>
<dbReference type="Pfam" id="PF00550">
    <property type="entry name" value="PP-binding"/>
    <property type="match status" value="3"/>
</dbReference>
<dbReference type="SUPFAM" id="SSF55048">
    <property type="entry name" value="Probable ACP-binding domain of malonyl-CoA ACP transacylase"/>
    <property type="match status" value="2"/>
</dbReference>
<evidence type="ECO:0000256" key="1">
    <source>
        <dbReference type="ARBA" id="ARBA00004792"/>
    </source>
</evidence>
<dbReference type="SUPFAM" id="SSF53901">
    <property type="entry name" value="Thiolase-like"/>
    <property type="match status" value="2"/>
</dbReference>
<dbReference type="SMART" id="SM00825">
    <property type="entry name" value="PKS_KS"/>
    <property type="match status" value="2"/>
</dbReference>
<dbReference type="NCBIfam" id="NF045894">
    <property type="entry name" value="PKS_plus_SDR"/>
    <property type="match status" value="1"/>
</dbReference>
<keyword evidence="4" id="KW-0808">Transferase</keyword>
<keyword evidence="13" id="KW-1185">Reference proteome</keyword>
<dbReference type="SMART" id="SM00822">
    <property type="entry name" value="PKS_KR"/>
    <property type="match status" value="2"/>
</dbReference>
<dbReference type="Pfam" id="PF08659">
    <property type="entry name" value="KR"/>
    <property type="match status" value="2"/>
</dbReference>
<dbReference type="Pfam" id="PF16197">
    <property type="entry name" value="KAsynt_C_assoc"/>
    <property type="match status" value="2"/>
</dbReference>
<dbReference type="Pfam" id="PF22953">
    <property type="entry name" value="SpnB_Rossmann"/>
    <property type="match status" value="1"/>
</dbReference>
<feature type="domain" description="PKS/mFAS DH" evidence="11">
    <location>
        <begin position="1070"/>
        <end position="1340"/>
    </location>
</feature>
<dbReference type="Pfam" id="PF18369">
    <property type="entry name" value="PKS_DE"/>
    <property type="match status" value="1"/>
</dbReference>
<dbReference type="EMBL" id="JAMWMR010000057">
    <property type="protein sequence ID" value="MCN9244922.1"/>
    <property type="molecule type" value="Genomic_DNA"/>
</dbReference>
<gene>
    <name evidence="12" type="ORF">NGF19_29770</name>
</gene>
<dbReference type="Pfam" id="PF02801">
    <property type="entry name" value="Ketoacyl-synt_C"/>
    <property type="match status" value="2"/>
</dbReference>
<dbReference type="InterPro" id="IPR049551">
    <property type="entry name" value="PKS_DH_C"/>
</dbReference>
<dbReference type="InterPro" id="IPR014030">
    <property type="entry name" value="Ketoacyl_synth_N"/>
</dbReference>
<dbReference type="Gene3D" id="6.10.140.1830">
    <property type="match status" value="1"/>
</dbReference>
<feature type="domain" description="Ketosynthase family 3 (KS3)" evidence="10">
    <location>
        <begin position="194"/>
        <end position="620"/>
    </location>
</feature>
<dbReference type="PROSITE" id="PS00606">
    <property type="entry name" value="KS3_1"/>
    <property type="match status" value="2"/>
</dbReference>
<dbReference type="SUPFAM" id="SSF47336">
    <property type="entry name" value="ACP-like"/>
    <property type="match status" value="3"/>
</dbReference>
<dbReference type="InterPro" id="IPR020807">
    <property type="entry name" value="PKS_DH"/>
</dbReference>
<dbReference type="Pfam" id="PF21089">
    <property type="entry name" value="PKS_DH_N"/>
    <property type="match status" value="1"/>
</dbReference>
<keyword evidence="3" id="KW-0597">Phosphoprotein</keyword>
<comment type="pathway">
    <text evidence="1">Antibiotic biosynthesis.</text>
</comment>
<dbReference type="InterPro" id="IPR042104">
    <property type="entry name" value="PKS_dehydratase_sf"/>
</dbReference>
<dbReference type="Pfam" id="PF00109">
    <property type="entry name" value="ketoacyl-synt"/>
    <property type="match status" value="2"/>
</dbReference>
<evidence type="ECO:0000256" key="2">
    <source>
        <dbReference type="ARBA" id="ARBA00022450"/>
    </source>
</evidence>
<feature type="active site" description="Proton donor; for dehydratase activity" evidence="8">
    <location>
        <position position="1263"/>
    </location>
</feature>
<evidence type="ECO:0000256" key="3">
    <source>
        <dbReference type="ARBA" id="ARBA00022553"/>
    </source>
</evidence>
<dbReference type="Gene3D" id="3.40.50.720">
    <property type="entry name" value="NAD(P)-binding Rossmann-like Domain"/>
    <property type="match status" value="2"/>
</dbReference>
<feature type="active site" description="Proton acceptor; for dehydratase activity" evidence="8">
    <location>
        <position position="1102"/>
    </location>
</feature>
<evidence type="ECO:0000256" key="5">
    <source>
        <dbReference type="ARBA" id="ARBA00023194"/>
    </source>
</evidence>
<protein>
    <submittedName>
        <fullName evidence="12">SDR family NAD(P)-dependent oxidoreductase</fullName>
    </submittedName>
</protein>
<feature type="domain" description="Ketosynthase family 3 (KS3)" evidence="10">
    <location>
        <begin position="1899"/>
        <end position="2323"/>
    </location>
</feature>
<dbReference type="Gene3D" id="3.30.70.3290">
    <property type="match status" value="3"/>
</dbReference>
<dbReference type="InterPro" id="IPR049552">
    <property type="entry name" value="PKS_DH_N"/>
</dbReference>
<dbReference type="SUPFAM" id="SSF51735">
    <property type="entry name" value="NAD(P)-binding Rossmann-fold domains"/>
    <property type="match status" value="4"/>
</dbReference>
<name>A0ABT0ZN30_9ACTN</name>
<dbReference type="CDD" id="cd08952">
    <property type="entry name" value="KR_1_SDR_x"/>
    <property type="match status" value="1"/>
</dbReference>
<organism evidence="12 13">
    <name type="scientific">Streptomyces macrolidinus</name>
    <dbReference type="NCBI Taxonomy" id="2952607"/>
    <lineage>
        <taxon>Bacteria</taxon>
        <taxon>Bacillati</taxon>
        <taxon>Actinomycetota</taxon>
        <taxon>Actinomycetes</taxon>
        <taxon>Kitasatosporales</taxon>
        <taxon>Streptomycetaceae</taxon>
        <taxon>Streptomyces</taxon>
    </lineage>
</organism>
<dbReference type="InterPro" id="IPR001227">
    <property type="entry name" value="Ac_transferase_dom_sf"/>
</dbReference>
<keyword evidence="6" id="KW-0511">Multifunctional enzyme</keyword>